<accession>W8QF34</accession>
<organism evidence="14 15">
    <name type="scientific">Chloriridovirus anopheles1</name>
    <dbReference type="NCBI Taxonomy" id="1465751"/>
    <lineage>
        <taxon>Viruses</taxon>
        <taxon>Varidnaviria</taxon>
        <taxon>Bamfordvirae</taxon>
        <taxon>Nucleocytoviricota</taxon>
        <taxon>Megaviricetes</taxon>
        <taxon>Pimascovirales</taxon>
        <taxon>Pimascovirales incertae sedis</taxon>
        <taxon>Iridoviridae</taxon>
        <taxon>Betairidovirinae</taxon>
        <taxon>Chloriridovirus</taxon>
    </lineage>
</organism>
<dbReference type="PANTHER" id="PTHR16489">
    <property type="entry name" value="GH11727P"/>
    <property type="match status" value="1"/>
</dbReference>
<keyword evidence="10" id="KW-0922">Interferon antiviral system evasion</keyword>
<evidence type="ECO:0000256" key="2">
    <source>
        <dbReference type="ARBA" id="ARBA00007512"/>
    </source>
</evidence>
<dbReference type="PANTHER" id="PTHR16489:SF12">
    <property type="entry name" value="GH11727P"/>
    <property type="match status" value="1"/>
</dbReference>
<dbReference type="Proteomes" id="UP000110868">
    <property type="component" value="Segment"/>
</dbReference>
<dbReference type="GO" id="GO:0039606">
    <property type="term" value="P:symbiont-mediated suppression of host translation initiation"/>
    <property type="evidence" value="ECO:0007669"/>
    <property type="project" value="UniProtKB-KW"/>
</dbReference>
<keyword evidence="5" id="KW-0945">Host-virus interaction</keyword>
<evidence type="ECO:0000256" key="4">
    <source>
        <dbReference type="ARBA" id="ARBA00019072"/>
    </source>
</evidence>
<feature type="domain" description="Protein phosphatase 1 regulatory subunit 15A/B C-terminal" evidence="13">
    <location>
        <begin position="8"/>
        <end position="67"/>
    </location>
</feature>
<evidence type="ECO:0000256" key="1">
    <source>
        <dbReference type="ARBA" id="ARBA00003756"/>
    </source>
</evidence>
<comment type="function">
    <text evidence="1">Interacts with the host phosphatase PP1 catalytic subunit (PPP1CB) and recruits it to dephosphorylate EIF2S1/eIF2alpha and therefore restores the host translation that has been shut-down by the host. Also inhibits the EIF2S1/eIF2alpha-ATF4-DDIT3/CHOP pathway.</text>
</comment>
<dbReference type="GO" id="GO:0060255">
    <property type="term" value="P:regulation of macromolecule metabolic process"/>
    <property type="evidence" value="ECO:0007669"/>
    <property type="project" value="UniProtKB-ARBA"/>
</dbReference>
<dbReference type="EMBL" id="KF938901">
    <property type="protein sequence ID" value="AHL67574.1"/>
    <property type="molecule type" value="Genomic_DNA"/>
</dbReference>
<evidence type="ECO:0000256" key="6">
    <source>
        <dbReference type="ARBA" id="ARBA00022632"/>
    </source>
</evidence>
<keyword evidence="9" id="KW-1126">Modulation of host PP1 activity by virus</keyword>
<comment type="similarity">
    <text evidence="2">Belongs to the asfivirus DP71L family.</text>
</comment>
<dbReference type="GO" id="GO:0034976">
    <property type="term" value="P:response to endoplasmic reticulum stress"/>
    <property type="evidence" value="ECO:0007669"/>
    <property type="project" value="TreeGrafter"/>
</dbReference>
<dbReference type="InterPro" id="IPR019523">
    <property type="entry name" value="Prot_Pase1_reg-su15A/B_C"/>
</dbReference>
<protein>
    <recommendedName>
        <fullName evidence="4">Protein DP71L</fullName>
    </recommendedName>
    <alternativeName>
        <fullName evidence="12">MyD116 homolog</fullName>
    </alternativeName>
</protein>
<keyword evidence="8" id="KW-0426">Late protein</keyword>
<proteinExistence type="inferred from homology"/>
<keyword evidence="6" id="KW-1090">Inhibition of host innate immune response by virus</keyword>
<evidence type="ECO:0000256" key="11">
    <source>
        <dbReference type="ARBA" id="ARBA00023280"/>
    </source>
</evidence>
<evidence type="ECO:0000256" key="12">
    <source>
        <dbReference type="ARBA" id="ARBA00031298"/>
    </source>
</evidence>
<evidence type="ECO:0000256" key="9">
    <source>
        <dbReference type="ARBA" id="ARBA00023107"/>
    </source>
</evidence>
<sequence length="70" mass="8664">MSTFYPPRQKIRFSQKIIIIFVDKEDRRGPWEMLARDRDRFHHRIQNINNEIGWIFSPTHRTKIVKRDNL</sequence>
<dbReference type="OrthoDB" id="28422at10239"/>
<dbReference type="InterPro" id="IPR051254">
    <property type="entry name" value="PPP1R15"/>
</dbReference>
<keyword evidence="11" id="KW-0899">Viral immunoevasion</keyword>
<evidence type="ECO:0000259" key="13">
    <source>
        <dbReference type="Pfam" id="PF10488"/>
    </source>
</evidence>
<gene>
    <name evidence="14" type="ORF">AMIV_081</name>
</gene>
<dbReference type="KEGG" id="vg:18938242"/>
<comment type="subunit">
    <text evidence="3">Interacts (via C-terminus) with host PPP1CB.</text>
</comment>
<evidence type="ECO:0000313" key="14">
    <source>
        <dbReference type="EMBL" id="AHL67574.1"/>
    </source>
</evidence>
<evidence type="ECO:0000256" key="8">
    <source>
        <dbReference type="ARBA" id="ARBA00022921"/>
    </source>
</evidence>
<dbReference type="GO" id="GO:0080090">
    <property type="term" value="P:regulation of primary metabolic process"/>
    <property type="evidence" value="ECO:0007669"/>
    <property type="project" value="UniProtKB-ARBA"/>
</dbReference>
<evidence type="ECO:0000256" key="3">
    <source>
        <dbReference type="ARBA" id="ARBA00011204"/>
    </source>
</evidence>
<dbReference type="GeneID" id="18938242"/>
<evidence type="ECO:0000256" key="7">
    <source>
        <dbReference type="ARBA" id="ARBA00022830"/>
    </source>
</evidence>
<dbReference type="GO" id="GO:0039502">
    <property type="term" value="P:symbiont-mediated suppression of host type I interferon-mediated signaling pathway"/>
    <property type="evidence" value="ECO:0007669"/>
    <property type="project" value="UniProtKB-KW"/>
</dbReference>
<dbReference type="GO" id="GO:0052170">
    <property type="term" value="P:symbiont-mediated suppression of host innate immune response"/>
    <property type="evidence" value="ECO:0007669"/>
    <property type="project" value="UniProtKB-KW"/>
</dbReference>
<dbReference type="RefSeq" id="YP_009021158.1">
    <property type="nucleotide sequence ID" value="NC_023848.1"/>
</dbReference>
<reference evidence="14 15" key="1">
    <citation type="submission" date="2013-12" db="EMBL/GenBank/DDBJ databases">
        <authorList>
            <person name="Tong Y."/>
            <person name="Zhang J."/>
            <person name="Huang Y."/>
            <person name="Li S."/>
            <person name="Pei G."/>
            <person name="Zhang Z."/>
            <person name="Mi Z."/>
            <person name="An X."/>
        </authorList>
    </citation>
    <scope>NUCLEOTIDE SEQUENCE [LARGE SCALE GENOMIC DNA]</scope>
    <source>
        <strain evidence="14">AMIV</strain>
    </source>
</reference>
<keyword evidence="7" id="KW-1114">Inhibition of host interferon signaling pathway by virus</keyword>
<dbReference type="Pfam" id="PF10488">
    <property type="entry name" value="PP1c_bdg"/>
    <property type="match status" value="1"/>
</dbReference>
<evidence type="ECO:0000256" key="5">
    <source>
        <dbReference type="ARBA" id="ARBA00022581"/>
    </source>
</evidence>
<evidence type="ECO:0000256" key="10">
    <source>
        <dbReference type="ARBA" id="ARBA00023258"/>
    </source>
</evidence>
<name>W8QF34_9VIRU</name>
<dbReference type="GO" id="GO:0004865">
    <property type="term" value="F:protein serine/threonine phosphatase inhibitor activity"/>
    <property type="evidence" value="ECO:0007669"/>
    <property type="project" value="UniProtKB-KW"/>
</dbReference>
<evidence type="ECO:0000313" key="15">
    <source>
        <dbReference type="Proteomes" id="UP000110868"/>
    </source>
</evidence>
<keyword evidence="15" id="KW-1185">Reference proteome</keyword>